<reference evidence="2" key="1">
    <citation type="journal article" date="2023" name="Int. J. Syst. Evol. Microbiol.">
        <title>Methylocystis iwaonis sp. nov., a type II methane-oxidizing bacterium from surface soil of a rice paddy field in Japan, and emended description of the genus Methylocystis (ex Whittenbury et al. 1970) Bowman et al. 1993.</title>
        <authorList>
            <person name="Kaise H."/>
            <person name="Sawadogo J.B."/>
            <person name="Alam M.S."/>
            <person name="Ueno C."/>
            <person name="Dianou D."/>
            <person name="Shinjo R."/>
            <person name="Asakawa S."/>
        </authorList>
    </citation>
    <scope>NUCLEOTIDE SEQUENCE</scope>
    <source>
        <strain evidence="2">LMG27198</strain>
    </source>
</reference>
<feature type="region of interest" description="Disordered" evidence="1">
    <location>
        <begin position="1"/>
        <end position="77"/>
    </location>
</feature>
<dbReference type="Proteomes" id="UP001144323">
    <property type="component" value="Unassembled WGS sequence"/>
</dbReference>
<dbReference type="AlphaFoldDB" id="A0A9W6GUR1"/>
<dbReference type="RefSeq" id="WP_281802935.1">
    <property type="nucleotide sequence ID" value="NZ_BSEC01000001.1"/>
</dbReference>
<comment type="caution">
    <text evidence="2">The sequence shown here is derived from an EMBL/GenBank/DDBJ whole genome shotgun (WGS) entry which is preliminary data.</text>
</comment>
<feature type="compositionally biased region" description="Pro residues" evidence="1">
    <location>
        <begin position="61"/>
        <end position="71"/>
    </location>
</feature>
<evidence type="ECO:0000313" key="2">
    <source>
        <dbReference type="EMBL" id="GLI93244.1"/>
    </source>
</evidence>
<accession>A0A9W6GUR1</accession>
<keyword evidence="3" id="KW-1185">Reference proteome</keyword>
<proteinExistence type="predicted"/>
<gene>
    <name evidence="2" type="ORF">LMG27198_22360</name>
</gene>
<feature type="region of interest" description="Disordered" evidence="1">
    <location>
        <begin position="270"/>
        <end position="289"/>
    </location>
</feature>
<organism evidence="2 3">
    <name type="scientific">Methylocystis echinoides</name>
    <dbReference type="NCBI Taxonomy" id="29468"/>
    <lineage>
        <taxon>Bacteria</taxon>
        <taxon>Pseudomonadati</taxon>
        <taxon>Pseudomonadota</taxon>
        <taxon>Alphaproteobacteria</taxon>
        <taxon>Hyphomicrobiales</taxon>
        <taxon>Methylocystaceae</taxon>
        <taxon>Methylocystis</taxon>
    </lineage>
</organism>
<evidence type="ECO:0000256" key="1">
    <source>
        <dbReference type="SAM" id="MobiDB-lite"/>
    </source>
</evidence>
<evidence type="ECO:0000313" key="3">
    <source>
        <dbReference type="Proteomes" id="UP001144323"/>
    </source>
</evidence>
<protein>
    <submittedName>
        <fullName evidence="2">Uncharacterized protein</fullName>
    </submittedName>
</protein>
<sequence length="289" mass="31356">MSDPISAKTNVTITPSDEGKGPENSGEANPNPPSEMVRSLTSTNSRLAEFDAALEKISPKPLSPSPSPSPFPSASLPPFVERLQPERIEAFGGVYDVSSLNPGVAGSAQNPCAVYVNRAEMIEPILMHAVNTPIDQDRIAWSDTPLGATSKEFVASHSYGPCQAVVVFWKDSKESQQATLFHFLGITYSEQFGRVLNAVGVLHGGRVMNIDSVCHIVKKSGLAAEEITGNLMVRYARERGVPFHRIESKKERMAVAVDVQNATIATMHSPSLDLPTPSRNNRDKFLLKM</sequence>
<name>A0A9W6GUR1_9HYPH</name>
<feature type="compositionally biased region" description="Basic and acidic residues" evidence="1">
    <location>
        <begin position="280"/>
        <end position="289"/>
    </location>
</feature>
<dbReference type="EMBL" id="BSEC01000001">
    <property type="protein sequence ID" value="GLI93244.1"/>
    <property type="molecule type" value="Genomic_DNA"/>
</dbReference>